<dbReference type="PANTHER" id="PTHR15000:SF1">
    <property type="entry name" value="ERYTHROID DIFFERENTIATION-RELATED FACTOR 1"/>
    <property type="match status" value="1"/>
</dbReference>
<dbReference type="SMART" id="SM00576">
    <property type="entry name" value="BTP"/>
    <property type="match status" value="1"/>
</dbReference>
<feature type="region of interest" description="Disordered" evidence="5">
    <location>
        <begin position="338"/>
        <end position="362"/>
    </location>
</feature>
<evidence type="ECO:0000313" key="8">
    <source>
        <dbReference type="WBParaSite" id="nRc.2.0.1.t00782-RA"/>
    </source>
</evidence>
<keyword evidence="2" id="KW-0805">Transcription regulation</keyword>
<keyword evidence="3" id="KW-0804">Transcription</keyword>
<accession>A0A915HFF4</accession>
<dbReference type="InterPro" id="IPR056583">
    <property type="entry name" value="EDRF1_TPR"/>
</dbReference>
<reference evidence="8" key="1">
    <citation type="submission" date="2022-11" db="UniProtKB">
        <authorList>
            <consortium name="WormBaseParasite"/>
        </authorList>
    </citation>
    <scope>IDENTIFICATION</scope>
</reference>
<evidence type="ECO:0000256" key="3">
    <source>
        <dbReference type="ARBA" id="ARBA00023163"/>
    </source>
</evidence>
<evidence type="ECO:0000259" key="6">
    <source>
        <dbReference type="SMART" id="SM00576"/>
    </source>
</evidence>
<keyword evidence="7" id="KW-1185">Reference proteome</keyword>
<dbReference type="OMA" id="AMHCYEA"/>
<proteinExistence type="predicted"/>
<evidence type="ECO:0000256" key="4">
    <source>
        <dbReference type="ARBA" id="ARBA00023242"/>
    </source>
</evidence>
<dbReference type="InterPro" id="IPR006565">
    <property type="entry name" value="BTP"/>
</dbReference>
<dbReference type="Pfam" id="PF23788">
    <property type="entry name" value="EDRF1_N"/>
    <property type="match status" value="2"/>
</dbReference>
<dbReference type="Pfam" id="PF07524">
    <property type="entry name" value="Bromo_TP"/>
    <property type="match status" value="1"/>
</dbReference>
<name>A0A915HFF4_ROMCU</name>
<evidence type="ECO:0000256" key="2">
    <source>
        <dbReference type="ARBA" id="ARBA00023015"/>
    </source>
</evidence>
<dbReference type="InterPro" id="IPR056582">
    <property type="entry name" value="EDRF1_N"/>
</dbReference>
<dbReference type="InterPro" id="IPR009072">
    <property type="entry name" value="Histone-fold"/>
</dbReference>
<dbReference type="Gene3D" id="1.10.20.10">
    <property type="entry name" value="Histone, subunit A"/>
    <property type="match status" value="1"/>
</dbReference>
<evidence type="ECO:0000256" key="1">
    <source>
        <dbReference type="ARBA" id="ARBA00004123"/>
    </source>
</evidence>
<feature type="domain" description="Bromodomain associated" evidence="6">
    <location>
        <begin position="1114"/>
        <end position="1184"/>
    </location>
</feature>
<organism evidence="7 8">
    <name type="scientific">Romanomermis culicivorax</name>
    <name type="common">Nematode worm</name>
    <dbReference type="NCBI Taxonomy" id="13658"/>
    <lineage>
        <taxon>Eukaryota</taxon>
        <taxon>Metazoa</taxon>
        <taxon>Ecdysozoa</taxon>
        <taxon>Nematoda</taxon>
        <taxon>Enoplea</taxon>
        <taxon>Dorylaimia</taxon>
        <taxon>Mermithida</taxon>
        <taxon>Mermithoidea</taxon>
        <taxon>Mermithidae</taxon>
        <taxon>Romanomermis</taxon>
    </lineage>
</organism>
<comment type="subcellular location">
    <subcellularLocation>
        <location evidence="1">Nucleus</location>
    </subcellularLocation>
</comment>
<dbReference type="GO" id="GO:0046982">
    <property type="term" value="F:protein heterodimerization activity"/>
    <property type="evidence" value="ECO:0007669"/>
    <property type="project" value="InterPro"/>
</dbReference>
<evidence type="ECO:0000256" key="5">
    <source>
        <dbReference type="SAM" id="MobiDB-lite"/>
    </source>
</evidence>
<dbReference type="Proteomes" id="UP000887565">
    <property type="component" value="Unplaced"/>
</dbReference>
<feature type="compositionally biased region" description="Basic and acidic residues" evidence="5">
    <location>
        <begin position="462"/>
        <end position="474"/>
    </location>
</feature>
<protein>
    <submittedName>
        <fullName evidence="8">Bromodomain associated domain-containing protein</fullName>
    </submittedName>
</protein>
<keyword evidence="4" id="KW-0539">Nucleus</keyword>
<dbReference type="WBParaSite" id="nRc.2.0.1.t00782-RA">
    <property type="protein sequence ID" value="nRc.2.0.1.t00782-RA"/>
    <property type="gene ID" value="nRc.2.0.1.g00782"/>
</dbReference>
<dbReference type="GO" id="GO:0045893">
    <property type="term" value="P:positive regulation of DNA-templated transcription"/>
    <property type="evidence" value="ECO:0007669"/>
    <property type="project" value="TreeGrafter"/>
</dbReference>
<dbReference type="Pfam" id="PF23723">
    <property type="entry name" value="TPR_EDRF1"/>
    <property type="match status" value="1"/>
</dbReference>
<dbReference type="AlphaFoldDB" id="A0A915HFF4"/>
<sequence>MTYSDAPVNMILHRVGRTLLIDDLDVYKNVLSSKEHTLKWLRKFMSDNINPDSSAALVPTALSRQDLEARLMLSKFLYHSLDPTNADNEDGNISSIFEAGPTNDVPDPLGDSMPGNSFERNVLWNFEDIRMLIGTDLPIFGAGTHPCVTLRLKDMKKPISVLTGIDYWLDQLMCTVPEVVMCYHLNGIVQRYEIIKTEDLPSLPESSFSAELVRDVAQNILSFLKNNATKEGHTYWLFKDKDDDIVKLYDLTSVCSEYMDENDANPFTLPVAVLMYRVARNLLQYSSKSRKNVANTVYKLLTHCLKLLDAQKFPQVAGSVHYYLANLYMTYGKSIGETKSGSSKSHNSQENKDDIENNNGGNDEEDYFDDDFDWYAEDTNNRLVVQQQRLAENSSDEGFSCVSLECLSNRTVVNQTTDVVTSENRANLSSSVKRMFIPNCSNVEDCWQSALEHVLKGLDCIDGEKNRKDPKDTEAQLSDPGQPIPLPYESLNRSSNSSSLVSTSSILPMSVRNPNNTEWRFNLLSLLLTKAIKNYELLGDYAFALQRFGKALRYVKLGFLCYESAKKLVADTEFDTEDSNHADNIDGLPLSHSKRVIDVALPKLLLLCGDIHCVMSQEKIADMDRHMRDYNASMYRDKKISDRASSLMGETALQYAYLCEISTSIERNLKLSQECYEKVLMLLNDKEKLAFISKASAAEKVTLTRVGKSDVLNSDSDNLISTFDSKVILTRLGNVKNCLGIYYMNLSSALSAESKDAGGACDNNVLSTEDNSRDVIGTVENCWSLSFTHFQEGIEIFQRIGDKDNQALLNSNAGRLMRTCAVSYYNSDGKINCDEEHYLNKFDLWTLLAVNSMQAIEMYQRALECVNPNGASRTWETIAWELSSAYFTYATQLQDRPPISTTDDMENVQKKIADLMQKSLKLLDTLDIVDKAKHAVYLYRASIIHHKLGSLYHTAYRNKEFVNDRKSKQYRSLAELHYRKSSDGFKETVIDTPVEFINIQIERAVLLEGDVEGLSNASSKLRIYCQALDTIVQCRSAFMSLCRRISCSREGQDAIAEKTACIMDHAIKEHQTKKVTDFSEEIEVCKLTLHRLRTVIKECLRLTRSAVVAAKMTEKYARSIVKIALAQVAKTIGFNSVSQSTFDVLQDLFVHYLQQLCDNTRGRNQPIIDDVGLALVAIGVSIREFQEYLMQVGPMEFPKKQLVYTTMIILFLLCRKKLDSFLYTNQLIEYPYNLITFNSALQARTLMLFNEM</sequence>
<dbReference type="PANTHER" id="PTHR15000">
    <property type="entry name" value="ERYTHROID DIFFERENTIATION-RELATED FACTOR 1"/>
    <property type="match status" value="1"/>
</dbReference>
<evidence type="ECO:0000313" key="7">
    <source>
        <dbReference type="Proteomes" id="UP000887565"/>
    </source>
</evidence>
<dbReference type="GO" id="GO:0005634">
    <property type="term" value="C:nucleus"/>
    <property type="evidence" value="ECO:0007669"/>
    <property type="project" value="UniProtKB-SubCell"/>
</dbReference>
<feature type="region of interest" description="Disordered" evidence="5">
    <location>
        <begin position="462"/>
        <end position="495"/>
    </location>
</feature>